<dbReference type="Proteomes" id="UP000015105">
    <property type="component" value="Chromosome 3D"/>
</dbReference>
<feature type="compositionally biased region" description="Basic and acidic residues" evidence="1">
    <location>
        <begin position="108"/>
        <end position="132"/>
    </location>
</feature>
<proteinExistence type="predicted"/>
<dbReference type="EnsemblPlants" id="AET3Gv20124700.4">
    <property type="protein sequence ID" value="AET3Gv20124700.4"/>
    <property type="gene ID" value="AET3Gv20124700"/>
</dbReference>
<evidence type="ECO:0000256" key="1">
    <source>
        <dbReference type="SAM" id="MobiDB-lite"/>
    </source>
</evidence>
<feature type="compositionally biased region" description="Low complexity" evidence="1">
    <location>
        <begin position="87"/>
        <end position="100"/>
    </location>
</feature>
<feature type="compositionally biased region" description="Basic and acidic residues" evidence="1">
    <location>
        <begin position="271"/>
        <end position="286"/>
    </location>
</feature>
<evidence type="ECO:0000313" key="3">
    <source>
        <dbReference type="Proteomes" id="UP000015105"/>
    </source>
</evidence>
<reference evidence="2" key="3">
    <citation type="journal article" date="2017" name="Nature">
        <title>Genome sequence of the progenitor of the wheat D genome Aegilops tauschii.</title>
        <authorList>
            <person name="Luo M.C."/>
            <person name="Gu Y.Q."/>
            <person name="Puiu D."/>
            <person name="Wang H."/>
            <person name="Twardziok S.O."/>
            <person name="Deal K.R."/>
            <person name="Huo N."/>
            <person name="Zhu T."/>
            <person name="Wang L."/>
            <person name="Wang Y."/>
            <person name="McGuire P.E."/>
            <person name="Liu S."/>
            <person name="Long H."/>
            <person name="Ramasamy R.K."/>
            <person name="Rodriguez J.C."/>
            <person name="Van S.L."/>
            <person name="Yuan L."/>
            <person name="Wang Z."/>
            <person name="Xia Z."/>
            <person name="Xiao L."/>
            <person name="Anderson O.D."/>
            <person name="Ouyang S."/>
            <person name="Liang Y."/>
            <person name="Zimin A.V."/>
            <person name="Pertea G."/>
            <person name="Qi P."/>
            <person name="Bennetzen J.L."/>
            <person name="Dai X."/>
            <person name="Dawson M.W."/>
            <person name="Muller H.G."/>
            <person name="Kugler K."/>
            <person name="Rivarola-Duarte L."/>
            <person name="Spannagl M."/>
            <person name="Mayer K.F.X."/>
            <person name="Lu F.H."/>
            <person name="Bevan M.W."/>
            <person name="Leroy P."/>
            <person name="Li P."/>
            <person name="You F.M."/>
            <person name="Sun Q."/>
            <person name="Liu Z."/>
            <person name="Lyons E."/>
            <person name="Wicker T."/>
            <person name="Salzberg S.L."/>
            <person name="Devos K.M."/>
            <person name="Dvorak J."/>
        </authorList>
    </citation>
    <scope>NUCLEOTIDE SEQUENCE [LARGE SCALE GENOMIC DNA]</scope>
    <source>
        <strain evidence="2">cv. AL8/78</strain>
    </source>
</reference>
<dbReference type="Gramene" id="AET3Gv20124700.4">
    <property type="protein sequence ID" value="AET3Gv20124700.4"/>
    <property type="gene ID" value="AET3Gv20124700"/>
</dbReference>
<keyword evidence="3" id="KW-1185">Reference proteome</keyword>
<reference evidence="2" key="5">
    <citation type="journal article" date="2021" name="G3 (Bethesda)">
        <title>Aegilops tauschii genome assembly Aet v5.0 features greater sequence contiguity and improved annotation.</title>
        <authorList>
            <person name="Wang L."/>
            <person name="Zhu T."/>
            <person name="Rodriguez J.C."/>
            <person name="Deal K.R."/>
            <person name="Dubcovsky J."/>
            <person name="McGuire P.E."/>
            <person name="Lux T."/>
            <person name="Spannagl M."/>
            <person name="Mayer K.F.X."/>
            <person name="Baldrich P."/>
            <person name="Meyers B.C."/>
            <person name="Huo N."/>
            <person name="Gu Y.Q."/>
            <person name="Zhou H."/>
            <person name="Devos K.M."/>
            <person name="Bennetzen J.L."/>
            <person name="Unver T."/>
            <person name="Budak H."/>
            <person name="Gulick P.J."/>
            <person name="Galiba G."/>
            <person name="Kalapos B."/>
            <person name="Nelson D.R."/>
            <person name="Li P."/>
            <person name="You F.M."/>
            <person name="Luo M.C."/>
            <person name="Dvorak J."/>
        </authorList>
    </citation>
    <scope>NUCLEOTIDE SEQUENCE [LARGE SCALE GENOMIC DNA]</scope>
    <source>
        <strain evidence="2">cv. AL8/78</strain>
    </source>
</reference>
<reference evidence="3" key="2">
    <citation type="journal article" date="2017" name="Nat. Plants">
        <title>The Aegilops tauschii genome reveals multiple impacts of transposons.</title>
        <authorList>
            <person name="Zhao G."/>
            <person name="Zou C."/>
            <person name="Li K."/>
            <person name="Wang K."/>
            <person name="Li T."/>
            <person name="Gao L."/>
            <person name="Zhang X."/>
            <person name="Wang H."/>
            <person name="Yang Z."/>
            <person name="Liu X."/>
            <person name="Jiang W."/>
            <person name="Mao L."/>
            <person name="Kong X."/>
            <person name="Jiao Y."/>
            <person name="Jia J."/>
        </authorList>
    </citation>
    <scope>NUCLEOTIDE SEQUENCE [LARGE SCALE GENOMIC DNA]</scope>
    <source>
        <strain evidence="3">cv. AL8/78</strain>
    </source>
</reference>
<evidence type="ECO:0000313" key="2">
    <source>
        <dbReference type="EnsemblPlants" id="AET3Gv20124700.4"/>
    </source>
</evidence>
<reference evidence="2" key="4">
    <citation type="submission" date="2019-03" db="UniProtKB">
        <authorList>
            <consortium name="EnsemblPlants"/>
        </authorList>
    </citation>
    <scope>IDENTIFICATION</scope>
</reference>
<accession>A0A453DW95</accession>
<protein>
    <submittedName>
        <fullName evidence="2">Uncharacterized protein</fullName>
    </submittedName>
</protein>
<feature type="compositionally biased region" description="Gly residues" evidence="1">
    <location>
        <begin position="53"/>
        <end position="62"/>
    </location>
</feature>
<feature type="compositionally biased region" description="Basic residues" evidence="1">
    <location>
        <begin position="133"/>
        <end position="147"/>
    </location>
</feature>
<feature type="compositionally biased region" description="Basic and acidic residues" evidence="1">
    <location>
        <begin position="203"/>
        <end position="222"/>
    </location>
</feature>
<feature type="region of interest" description="Disordered" evidence="1">
    <location>
        <begin position="76"/>
        <end position="292"/>
    </location>
</feature>
<reference evidence="3" key="1">
    <citation type="journal article" date="2014" name="Science">
        <title>Ancient hybridizations among the ancestral genomes of bread wheat.</title>
        <authorList>
            <consortium name="International Wheat Genome Sequencing Consortium,"/>
            <person name="Marcussen T."/>
            <person name="Sandve S.R."/>
            <person name="Heier L."/>
            <person name="Spannagl M."/>
            <person name="Pfeifer M."/>
            <person name="Jakobsen K.S."/>
            <person name="Wulff B.B."/>
            <person name="Steuernagel B."/>
            <person name="Mayer K.F."/>
            <person name="Olsen O.A."/>
        </authorList>
    </citation>
    <scope>NUCLEOTIDE SEQUENCE [LARGE SCALE GENOMIC DNA]</scope>
    <source>
        <strain evidence="3">cv. AL8/78</strain>
    </source>
</reference>
<feature type="region of interest" description="Disordered" evidence="1">
    <location>
        <begin position="19"/>
        <end position="62"/>
    </location>
</feature>
<dbReference type="AlphaFoldDB" id="A0A453DW95"/>
<organism evidence="2 3">
    <name type="scientific">Aegilops tauschii subsp. strangulata</name>
    <name type="common">Goatgrass</name>
    <dbReference type="NCBI Taxonomy" id="200361"/>
    <lineage>
        <taxon>Eukaryota</taxon>
        <taxon>Viridiplantae</taxon>
        <taxon>Streptophyta</taxon>
        <taxon>Embryophyta</taxon>
        <taxon>Tracheophyta</taxon>
        <taxon>Spermatophyta</taxon>
        <taxon>Magnoliopsida</taxon>
        <taxon>Liliopsida</taxon>
        <taxon>Poales</taxon>
        <taxon>Poaceae</taxon>
        <taxon>BOP clade</taxon>
        <taxon>Pooideae</taxon>
        <taxon>Triticodae</taxon>
        <taxon>Triticeae</taxon>
        <taxon>Triticinae</taxon>
        <taxon>Aegilops</taxon>
    </lineage>
</organism>
<sequence length="292" mass="31949">WERGRRSVSFLAPAIPAATEEDRLFVPQPARSSSSRRRSTGGELSGDDDEGAVDGGAAAGGDGLLRRAAGLVHGAAARLDGGREQAVRAGAGRARPAQPGLGQGGARHRQDGPRGRRPLQEPRARRPPDRVRHLPWPRLRPRRRRLHPAVGRQRGPRRGRGLPARLPVRRLRRREAARRPHAGAGEEEGGAVDRGRAQVVPPRPEEVRQRGLEEHFAQLRADEDADAGGQPRAEVLHQAQLRRRQGQEAVEHPRHHHGAPRRPAPLAVPVIHDHPVQRTGSERDNRAVLSAS</sequence>
<dbReference type="STRING" id="200361.A0A453DW95"/>
<feature type="compositionally biased region" description="Basic residues" evidence="1">
    <location>
        <begin position="167"/>
        <end position="181"/>
    </location>
</feature>
<name>A0A453DW95_AEGTS</name>